<dbReference type="GO" id="GO:0016020">
    <property type="term" value="C:membrane"/>
    <property type="evidence" value="ECO:0007669"/>
    <property type="project" value="InterPro"/>
</dbReference>
<evidence type="ECO:0000313" key="13">
    <source>
        <dbReference type="Proteomes" id="UP000054837"/>
    </source>
</evidence>
<dbReference type="GO" id="GO:0005524">
    <property type="term" value="F:ATP binding"/>
    <property type="evidence" value="ECO:0007669"/>
    <property type="project" value="UniProtKB-KW"/>
</dbReference>
<feature type="transmembrane region" description="Helical" evidence="10">
    <location>
        <begin position="105"/>
        <end position="122"/>
    </location>
</feature>
<evidence type="ECO:0000256" key="6">
    <source>
        <dbReference type="ARBA" id="ARBA00022777"/>
    </source>
</evidence>
<evidence type="ECO:0000256" key="10">
    <source>
        <dbReference type="SAM" id="Phobius"/>
    </source>
</evidence>
<keyword evidence="7" id="KW-0067">ATP-binding</keyword>
<keyword evidence="4" id="KW-0808">Transferase</keyword>
<reference evidence="12 13" key="1">
    <citation type="submission" date="2015-12" db="EMBL/GenBank/DDBJ databases">
        <title>Serinicoccus chungangenesis strain CD08_5 genome sequencing and assembly.</title>
        <authorList>
            <person name="Chander A.M."/>
            <person name="Kaur G."/>
            <person name="Nair G.R."/>
            <person name="Dhawan D.K."/>
            <person name="Kochhar R.K."/>
            <person name="Mayilraj S."/>
            <person name="Bhadada S.K."/>
        </authorList>
    </citation>
    <scope>NUCLEOTIDE SEQUENCE [LARGE SCALE GENOMIC DNA]</scope>
    <source>
        <strain evidence="12 13">CD08_5</strain>
    </source>
</reference>
<feature type="transmembrane region" description="Helical" evidence="10">
    <location>
        <begin position="129"/>
        <end position="150"/>
    </location>
</feature>
<dbReference type="Pfam" id="PF02518">
    <property type="entry name" value="HATPase_c"/>
    <property type="match status" value="1"/>
</dbReference>
<sequence length="469" mass="50572">MIRAVEGWFGVDEVWERPAPGAGELRADLRWALVALVTITVSQELTRSLGLLQDESYGPVWQYAGIVSLCALVVVRRRLPVFVTLAASAHMILMSLVMPMTMSQLTTQMAYFLLIFSGMAWARNRRALAGAVAVVLVLMVLLFAWTYALGSGLEDIRRNLGESEVEQVGPVPTVLAVVLFSILGNAIFFGFAIGLGQVAWRGAMRNAQVEAQADTIRAQTERLTDQAVVAERLRIARELHDVVAHHVSVMGVQAAAARRVMERDPQAARDSLTAIERAARDGVAQMRDLLGTLRVADGRSAGAHQDSHEDDRPVPDSTDRAPQPTLATLPQLIEQATTPVCEVTGQVVESAPGAAGRVPPPLQLSAYRIVQEALANVRRHSTARHARATVRVDEDAGTVEVEVVDDGSPRVGTSGTGLGLQGMRERADYLGGGVEAGPRTGGPGWRVRVWLPLDGHRVTTPATPRRALS</sequence>
<comment type="catalytic activity">
    <reaction evidence="1">
        <text>ATP + protein L-histidine = ADP + protein N-phospho-L-histidine.</text>
        <dbReference type="EC" id="2.7.13.3"/>
    </reaction>
</comment>
<evidence type="ECO:0000256" key="7">
    <source>
        <dbReference type="ARBA" id="ARBA00022840"/>
    </source>
</evidence>
<keyword evidence="6" id="KW-0418">Kinase</keyword>
<dbReference type="Gene3D" id="1.20.5.1930">
    <property type="match status" value="1"/>
</dbReference>
<dbReference type="EC" id="2.7.13.3" evidence="2"/>
<name>A0A0W8I2I6_9MICO</name>
<dbReference type="Proteomes" id="UP000054837">
    <property type="component" value="Unassembled WGS sequence"/>
</dbReference>
<proteinExistence type="predicted"/>
<feature type="domain" description="Histidine kinase/HSP90-like ATPase" evidence="11">
    <location>
        <begin position="361"/>
        <end position="455"/>
    </location>
</feature>
<feature type="transmembrane region" description="Helical" evidence="10">
    <location>
        <begin position="170"/>
        <end position="195"/>
    </location>
</feature>
<dbReference type="PANTHER" id="PTHR24421">
    <property type="entry name" value="NITRATE/NITRITE SENSOR PROTEIN NARX-RELATED"/>
    <property type="match status" value="1"/>
</dbReference>
<keyword evidence="8" id="KW-0902">Two-component regulatory system</keyword>
<keyword evidence="3" id="KW-0597">Phosphoprotein</keyword>
<dbReference type="STRING" id="767452.AVL62_08570"/>
<evidence type="ECO:0000256" key="2">
    <source>
        <dbReference type="ARBA" id="ARBA00012438"/>
    </source>
</evidence>
<dbReference type="PANTHER" id="PTHR24421:SF10">
    <property type="entry name" value="NITRATE_NITRITE SENSOR PROTEIN NARQ"/>
    <property type="match status" value="1"/>
</dbReference>
<keyword evidence="10" id="KW-0472">Membrane</keyword>
<evidence type="ECO:0000256" key="1">
    <source>
        <dbReference type="ARBA" id="ARBA00000085"/>
    </source>
</evidence>
<dbReference type="InterPro" id="IPR050482">
    <property type="entry name" value="Sensor_HK_TwoCompSys"/>
</dbReference>
<organism evidence="12 13">
    <name type="scientific">Serinicoccus chungangensis</name>
    <dbReference type="NCBI Taxonomy" id="767452"/>
    <lineage>
        <taxon>Bacteria</taxon>
        <taxon>Bacillati</taxon>
        <taxon>Actinomycetota</taxon>
        <taxon>Actinomycetes</taxon>
        <taxon>Micrococcales</taxon>
        <taxon>Ornithinimicrobiaceae</taxon>
        <taxon>Serinicoccus</taxon>
    </lineage>
</organism>
<dbReference type="GO" id="GO:0000155">
    <property type="term" value="F:phosphorelay sensor kinase activity"/>
    <property type="evidence" value="ECO:0007669"/>
    <property type="project" value="InterPro"/>
</dbReference>
<dbReference type="GO" id="GO:0046983">
    <property type="term" value="F:protein dimerization activity"/>
    <property type="evidence" value="ECO:0007669"/>
    <property type="project" value="InterPro"/>
</dbReference>
<evidence type="ECO:0000256" key="8">
    <source>
        <dbReference type="ARBA" id="ARBA00023012"/>
    </source>
</evidence>
<dbReference type="OrthoDB" id="227596at2"/>
<dbReference type="RefSeq" id="WP_058892266.1">
    <property type="nucleotide sequence ID" value="NZ_LQBL01000031.1"/>
</dbReference>
<dbReference type="InterPro" id="IPR011712">
    <property type="entry name" value="Sig_transdc_His_kin_sub3_dim/P"/>
</dbReference>
<feature type="region of interest" description="Disordered" evidence="9">
    <location>
        <begin position="299"/>
        <end position="324"/>
    </location>
</feature>
<feature type="transmembrane region" description="Helical" evidence="10">
    <location>
        <begin position="81"/>
        <end position="99"/>
    </location>
</feature>
<evidence type="ECO:0000256" key="9">
    <source>
        <dbReference type="SAM" id="MobiDB-lite"/>
    </source>
</evidence>
<keyword evidence="5" id="KW-0547">Nucleotide-binding</keyword>
<protein>
    <recommendedName>
        <fullName evidence="2">histidine kinase</fullName>
        <ecNumber evidence="2">2.7.13.3</ecNumber>
    </recommendedName>
</protein>
<dbReference type="Pfam" id="PF07730">
    <property type="entry name" value="HisKA_3"/>
    <property type="match status" value="1"/>
</dbReference>
<dbReference type="CDD" id="cd16917">
    <property type="entry name" value="HATPase_UhpB-NarQ-NarX-like"/>
    <property type="match status" value="1"/>
</dbReference>
<keyword evidence="13" id="KW-1185">Reference proteome</keyword>
<dbReference type="AlphaFoldDB" id="A0A0W8I2I6"/>
<dbReference type="SUPFAM" id="SSF55874">
    <property type="entry name" value="ATPase domain of HSP90 chaperone/DNA topoisomerase II/histidine kinase"/>
    <property type="match status" value="1"/>
</dbReference>
<dbReference type="InterPro" id="IPR003594">
    <property type="entry name" value="HATPase_dom"/>
</dbReference>
<dbReference type="SMART" id="SM00387">
    <property type="entry name" value="HATPase_c"/>
    <property type="match status" value="1"/>
</dbReference>
<dbReference type="EMBL" id="LQBL01000031">
    <property type="protein sequence ID" value="KUG51971.1"/>
    <property type="molecule type" value="Genomic_DNA"/>
</dbReference>
<dbReference type="InterPro" id="IPR036890">
    <property type="entry name" value="HATPase_C_sf"/>
</dbReference>
<evidence type="ECO:0000256" key="4">
    <source>
        <dbReference type="ARBA" id="ARBA00022679"/>
    </source>
</evidence>
<feature type="compositionally biased region" description="Basic and acidic residues" evidence="9">
    <location>
        <begin position="305"/>
        <end position="319"/>
    </location>
</feature>
<dbReference type="Gene3D" id="3.30.565.10">
    <property type="entry name" value="Histidine kinase-like ATPase, C-terminal domain"/>
    <property type="match status" value="1"/>
</dbReference>
<evidence type="ECO:0000256" key="3">
    <source>
        <dbReference type="ARBA" id="ARBA00022553"/>
    </source>
</evidence>
<keyword evidence="10" id="KW-0812">Transmembrane</keyword>
<evidence type="ECO:0000256" key="5">
    <source>
        <dbReference type="ARBA" id="ARBA00022741"/>
    </source>
</evidence>
<accession>A0A0W8I2I6</accession>
<evidence type="ECO:0000259" key="11">
    <source>
        <dbReference type="SMART" id="SM00387"/>
    </source>
</evidence>
<comment type="caution">
    <text evidence="12">The sequence shown here is derived from an EMBL/GenBank/DDBJ whole genome shotgun (WGS) entry which is preliminary data.</text>
</comment>
<gene>
    <name evidence="12" type="ORF">AVL62_08570</name>
</gene>
<keyword evidence="10" id="KW-1133">Transmembrane helix</keyword>
<evidence type="ECO:0000313" key="12">
    <source>
        <dbReference type="EMBL" id="KUG51971.1"/>
    </source>
</evidence>